<feature type="region of interest" description="Disordered" evidence="1">
    <location>
        <begin position="477"/>
        <end position="497"/>
    </location>
</feature>
<protein>
    <submittedName>
        <fullName evidence="4">Ig-like protein group 3</fullName>
    </submittedName>
</protein>
<gene>
    <name evidence="4" type="ORF">IE37_00711</name>
</gene>
<proteinExistence type="predicted"/>
<dbReference type="OrthoDB" id="3193440at2"/>
<feature type="region of interest" description="Disordered" evidence="1">
    <location>
        <begin position="391"/>
        <end position="417"/>
    </location>
</feature>
<keyword evidence="2" id="KW-1133">Transmembrane helix</keyword>
<feature type="region of interest" description="Disordered" evidence="1">
    <location>
        <begin position="28"/>
        <end position="67"/>
    </location>
</feature>
<accession>A0A315Y655</accession>
<feature type="transmembrane region" description="Helical" evidence="2">
    <location>
        <begin position="2221"/>
        <end position="2241"/>
    </location>
</feature>
<dbReference type="EMBL" id="QGDI01000002">
    <property type="protein sequence ID" value="PWJ14725.1"/>
    <property type="molecule type" value="Genomic_DNA"/>
</dbReference>
<dbReference type="RefSeq" id="WP_109725585.1">
    <property type="nucleotide sequence ID" value="NZ_QGDI01000002.1"/>
</dbReference>
<evidence type="ECO:0000256" key="2">
    <source>
        <dbReference type="SAM" id="Phobius"/>
    </source>
</evidence>
<evidence type="ECO:0000313" key="5">
    <source>
        <dbReference type="Proteomes" id="UP000245720"/>
    </source>
</evidence>
<feature type="compositionally biased region" description="Acidic residues" evidence="1">
    <location>
        <begin position="38"/>
        <end position="65"/>
    </location>
</feature>
<evidence type="ECO:0000256" key="1">
    <source>
        <dbReference type="SAM" id="MobiDB-lite"/>
    </source>
</evidence>
<dbReference type="Proteomes" id="UP000245720">
    <property type="component" value="Unassembled WGS sequence"/>
</dbReference>
<organism evidence="4 5">
    <name type="scientific">Ruminococcus flavefaciens</name>
    <dbReference type="NCBI Taxonomy" id="1265"/>
    <lineage>
        <taxon>Bacteria</taxon>
        <taxon>Bacillati</taxon>
        <taxon>Bacillota</taxon>
        <taxon>Clostridia</taxon>
        <taxon>Eubacteriales</taxon>
        <taxon>Oscillospiraceae</taxon>
        <taxon>Ruminococcus</taxon>
    </lineage>
</organism>
<name>A0A315Y655_RUMFL</name>
<keyword evidence="2" id="KW-0472">Membrane</keyword>
<comment type="caution">
    <text evidence="4">The sequence shown here is derived from an EMBL/GenBank/DDBJ whole genome shotgun (WGS) entry which is preliminary data.</text>
</comment>
<evidence type="ECO:0000313" key="4">
    <source>
        <dbReference type="EMBL" id="PWJ14725.1"/>
    </source>
</evidence>
<keyword evidence="2" id="KW-0812">Transmembrane</keyword>
<keyword evidence="3" id="KW-0732">Signal</keyword>
<feature type="signal peptide" evidence="3">
    <location>
        <begin position="1"/>
        <end position="25"/>
    </location>
</feature>
<reference evidence="4 5" key="1">
    <citation type="submission" date="2018-05" db="EMBL/GenBank/DDBJ databases">
        <title>The Hungate 1000. A catalogue of reference genomes from the rumen microbiome.</title>
        <authorList>
            <person name="Kelly W."/>
        </authorList>
    </citation>
    <scope>NUCLEOTIDE SEQUENCE [LARGE SCALE GENOMIC DNA]</scope>
    <source>
        <strain evidence="4 5">SAb67</strain>
    </source>
</reference>
<feature type="chain" id="PRO_5016283062" evidence="3">
    <location>
        <begin position="26"/>
        <end position="2250"/>
    </location>
</feature>
<sequence length="2250" mass="251976">MKKKLLSIILVAMLSTNAIPYTAFAENGESSKTTAEEAANDTEDNTEEPSEEETPEEVTEIDMSEEGNNIRLVAVEHNGDYSYKDLRYEISELDGKDVELAFEFDYSKDSHNNTVAKIKTLTATGSDAGLFEFKNAVGTQCIVERTTHIVDVRPTQLSIKLGKSIGSEIECEAVNEKADIDENVKYFCKVKTANNKPDEGEYEFEGLRTTHGDYTAQFDQEYTFKVVSGELEQSVLDKLPKGTESLRGVTTRTIKAPDGYEISTKYDEKFGESITLELNAEDNSADYYVRQKNHETVYHCKYNYVIYANTTVRNLWVGAGDAEVVDNGKAVTTNGRPVIKVLLEREDDTELKDIILKVKKNNDNDLTVRHSQLNENDVDILSMITTTTTASAATTTTTASGSSASATATTASGSTPSASAAATVVTAPVQNSDNGIVSVEYEDNKYYYAEFVLPETVAGDADVYKNFRLELSNDDNTRSESLTKELSTDRDKNGTHNSLIVDKRKPIIASGTEKDNGVAVTFDNVNGRMDCRLSVNDLDSGIKSVRYKWDFESAETEPHEATGTGNSGGKENLKFSFSTKLTDELKNREEFYLEIFVTDNAGNLNEKYVQKVVSKWDTEPAEVVYARFLDEHYAPAEIEMNDLGNFTNKPRKLAVFMKDKTAQTYVAGIKNASFEESSKTVNAKIYPLASVKDMEKYLSKITVVDGKEVLPDDMRWPLTEGIINCLDDPEQIKKIDEKDRREGLAVLIFDVEDISKLSNLDMKVDDSVGNQTLIHINNAVTGMIKNSVIYDTTVPDTDVTFYENGKAHKTGTGQEQYAPDDEGRVWLNENDTSFKLSVNDSSSGLKTVYVQKINDETHEVVCEDFLDISKDGHSSELSVALLKSGAKKPAEALDAALDDGKYSYNFVVTDNANNIIGNRYAPDKNLTYVMYKVGVYKGKVKAYSEPIAGISMPIDNKIWADKKDNVSVKIKLDGIYAGKADLSLKVNNVDVDYEYDDKTGILTAELYSKRVKIPFDNKQQYKLELTGHDNARHPISLSAQDEEHPLKNDTIYVDTQNPSLTKIQVEKVPDIVEEKLNFFTFGAFANNAVVLKAIINEPHFDSGLDSVYIDYVDENGVATQEKMSLCNRTQGTYTYTYMMPLGGQAFYNDIRISVVDNCGKTNLEKEFKISSDGMDSKNCVVVEHNDPVISIGIPESDRISEVPEENEGTEESELTDAGLENETELIAGEEETELKENDIAYPYHIGNYGSDTLPEDGIWYSENKHFSVKIVDAQSGIDTIEMSLNGTPIDPRKYVTIPEDRKEKLTDRAETDAVWFGFDTEVLHKELEKQPIDGYYYLDIKAKDNSGNEVKEPVRFEYHLDDVDPQIEKFIFSPSSSDKENETSSWLTDGDAPLYTYFFANKFWAIFRIKDEAPTSGLNRVDYKLLPYENGEPVGDKAEMNVCYPHYAADEFSEDSEEYKLMEALLEEERKAAEDTEEETEFNGKTGYAWIRIPDGFKGQIFAEVYDNVGHHSGDMTTHAYVTDNAAPTVEINGVNNTRYSDEEGNKLYSSEKEVTVTIKDTQSGIRKIDCYINSEKRQNDGESIDLRDYDLEGADEIEGGWRIVGRDRNLVTEVQKTFRFDSDDNGITITASAGDNSGNHSEDAVSDKFTVDLTDPVIDVDINEGIDGTHYYSADHKPEIDIKITERNFDAELINTTLNNTFGTKVPQVYFTKVSDTEHTAHLVFDEGDFTFDIRGTDRAGHSAKVNMDRSKFGKFYMDSTAPVVTNNFGDFANDKTGNYLNSAKNIEITVVEHNFDPERSGLKIWQKDPGSEHDNTGFTDVTNSVISRADWKSDNDTHTLSAQLKKDGVYKIEVAPSDPSGNSAASASTAIFELDTTKPQVTEKNGKRVDKSNAEKFLDVYNSSRKDEAIPTVEFADANFDHLKYVLTVYAPQYKNGKELAVIRPQNMFLPEDKDETGTLASTKFALPEFDKDGVYALELIAVDKAGNESYLNSNTYMRLMDNDVLAYIPNSSQAKKTGWYSFQYENGEPISKRPDNFSDIEIVVFSEKNSDVNVVLRDYNGDEKITGLVSDTDPSLYGVNISRFTLGSDYFKSNFGDDTDTELYLSVKNDDARIDLGRLHIDNIEPECDLPKSLKSWKWFAGNKPRTITVSNINEQLDMSNCKVYDNGKEIDFDYSPEDRSLSFKLEKGWHRVGVKLEDEAGNVYSIQEIDNLYIGYFWLWVILGSAAALGGLAAFIISKIRKKRLY</sequence>
<evidence type="ECO:0000256" key="3">
    <source>
        <dbReference type="SAM" id="SignalP"/>
    </source>
</evidence>
<feature type="compositionally biased region" description="Basic and acidic residues" evidence="1">
    <location>
        <begin position="477"/>
        <end position="494"/>
    </location>
</feature>